<feature type="non-terminal residue" evidence="8">
    <location>
        <position position="1"/>
    </location>
</feature>
<dbReference type="PANTHER" id="PTHR24028:SF234">
    <property type="entry name" value="PROTOCADHERIN GAMMA-A3"/>
    <property type="match status" value="1"/>
</dbReference>
<dbReference type="GO" id="GO:0005886">
    <property type="term" value="C:plasma membrane"/>
    <property type="evidence" value="ECO:0007669"/>
    <property type="project" value="TreeGrafter"/>
</dbReference>
<evidence type="ECO:0000256" key="2">
    <source>
        <dbReference type="ARBA" id="ARBA00022692"/>
    </source>
</evidence>
<accession>A0A7K5EAV3</accession>
<evidence type="ECO:0000313" key="8">
    <source>
        <dbReference type="EMBL" id="NWS29209.1"/>
    </source>
</evidence>
<dbReference type="Pfam" id="PF00028">
    <property type="entry name" value="Cadherin"/>
    <property type="match status" value="1"/>
</dbReference>
<dbReference type="GO" id="GO:0007156">
    <property type="term" value="P:homophilic cell adhesion via plasma membrane adhesion molecules"/>
    <property type="evidence" value="ECO:0007669"/>
    <property type="project" value="InterPro"/>
</dbReference>
<dbReference type="SUPFAM" id="SSF49313">
    <property type="entry name" value="Cadherin-like"/>
    <property type="match status" value="1"/>
</dbReference>
<evidence type="ECO:0000313" key="9">
    <source>
        <dbReference type="Proteomes" id="UP000573697"/>
    </source>
</evidence>
<dbReference type="EMBL" id="VYXF01005404">
    <property type="protein sequence ID" value="NWS29209.1"/>
    <property type="molecule type" value="Genomic_DNA"/>
</dbReference>
<keyword evidence="2" id="KW-0812">Transmembrane</keyword>
<comment type="subcellular location">
    <subcellularLocation>
        <location evidence="1">Membrane</location>
        <topology evidence="1">Single-pass membrane protein</topology>
    </subcellularLocation>
</comment>
<evidence type="ECO:0000256" key="5">
    <source>
        <dbReference type="ARBA" id="ARBA00023180"/>
    </source>
</evidence>
<protein>
    <submittedName>
        <fullName evidence="8">PCDGB protein</fullName>
    </submittedName>
</protein>
<feature type="domain" description="Cadherin" evidence="7">
    <location>
        <begin position="1"/>
        <end position="57"/>
    </location>
</feature>
<keyword evidence="4" id="KW-0472">Membrane</keyword>
<keyword evidence="6" id="KW-0106">Calcium</keyword>
<feature type="non-terminal residue" evidence="8">
    <location>
        <position position="66"/>
    </location>
</feature>
<dbReference type="InterPro" id="IPR050174">
    <property type="entry name" value="Protocadherin/Cadherin-CA"/>
</dbReference>
<dbReference type="InterPro" id="IPR015919">
    <property type="entry name" value="Cadherin-like_sf"/>
</dbReference>
<comment type="caution">
    <text evidence="8">The sequence shown here is derived from an EMBL/GenBank/DDBJ whole genome shotgun (WGS) entry which is preliminary data.</text>
</comment>
<sequence>ADEGLNGHVKYTLHKISDRASELFYLDTETGEITVKDDLDFEELSSHELEVQAHDGGELFDTAKVV</sequence>
<evidence type="ECO:0000256" key="6">
    <source>
        <dbReference type="PROSITE-ProRule" id="PRU00043"/>
    </source>
</evidence>
<evidence type="ECO:0000256" key="3">
    <source>
        <dbReference type="ARBA" id="ARBA00022989"/>
    </source>
</evidence>
<keyword evidence="3" id="KW-1133">Transmembrane helix</keyword>
<keyword evidence="9" id="KW-1185">Reference proteome</keyword>
<dbReference type="GO" id="GO:0005509">
    <property type="term" value="F:calcium ion binding"/>
    <property type="evidence" value="ECO:0007669"/>
    <property type="project" value="UniProtKB-UniRule"/>
</dbReference>
<evidence type="ECO:0000259" key="7">
    <source>
        <dbReference type="PROSITE" id="PS50268"/>
    </source>
</evidence>
<dbReference type="CDD" id="cd11304">
    <property type="entry name" value="Cadherin_repeat"/>
    <property type="match status" value="1"/>
</dbReference>
<reference evidence="8 9" key="1">
    <citation type="submission" date="2019-09" db="EMBL/GenBank/DDBJ databases">
        <title>Bird 10,000 Genomes (B10K) Project - Family phase.</title>
        <authorList>
            <person name="Zhang G."/>
        </authorList>
    </citation>
    <scope>NUCLEOTIDE SEQUENCE [LARGE SCALE GENOMIC DNA]</scope>
    <source>
        <strain evidence="8">B10K-DU-001-66</strain>
        <tissue evidence="8">Muscle</tissue>
    </source>
</reference>
<dbReference type="Gene3D" id="2.60.40.60">
    <property type="entry name" value="Cadherins"/>
    <property type="match status" value="1"/>
</dbReference>
<dbReference type="Proteomes" id="UP000573697">
    <property type="component" value="Unassembled WGS sequence"/>
</dbReference>
<dbReference type="PROSITE" id="PS50268">
    <property type="entry name" value="CADHERIN_2"/>
    <property type="match status" value="1"/>
</dbReference>
<dbReference type="AlphaFoldDB" id="A0A7K5EAV3"/>
<organism evidence="8 9">
    <name type="scientific">Polioptila caerulea</name>
    <name type="common">Blue-grey gnatcatcher</name>
    <dbReference type="NCBI Taxonomy" id="66707"/>
    <lineage>
        <taxon>Eukaryota</taxon>
        <taxon>Metazoa</taxon>
        <taxon>Chordata</taxon>
        <taxon>Craniata</taxon>
        <taxon>Vertebrata</taxon>
        <taxon>Euteleostomi</taxon>
        <taxon>Archelosauria</taxon>
        <taxon>Archosauria</taxon>
        <taxon>Dinosauria</taxon>
        <taxon>Saurischia</taxon>
        <taxon>Theropoda</taxon>
        <taxon>Coelurosauria</taxon>
        <taxon>Aves</taxon>
        <taxon>Neognathae</taxon>
        <taxon>Neoaves</taxon>
        <taxon>Telluraves</taxon>
        <taxon>Australaves</taxon>
        <taxon>Passeriformes</taxon>
        <taxon>Certhiidae</taxon>
        <taxon>Polioptilinae</taxon>
        <taxon>Polioptila</taxon>
    </lineage>
</organism>
<name>A0A7K5EAV3_POLCE</name>
<gene>
    <name evidence="8" type="primary">Pcdhga11_2</name>
    <name evidence="8" type="ORF">POLCAE_R15017</name>
</gene>
<evidence type="ECO:0000256" key="4">
    <source>
        <dbReference type="ARBA" id="ARBA00023136"/>
    </source>
</evidence>
<dbReference type="InterPro" id="IPR002126">
    <property type="entry name" value="Cadherin-like_dom"/>
</dbReference>
<keyword evidence="5" id="KW-0325">Glycoprotein</keyword>
<dbReference type="PANTHER" id="PTHR24028">
    <property type="entry name" value="CADHERIN-87A"/>
    <property type="match status" value="1"/>
</dbReference>
<proteinExistence type="predicted"/>
<evidence type="ECO:0000256" key="1">
    <source>
        <dbReference type="ARBA" id="ARBA00004167"/>
    </source>
</evidence>